<reference evidence="3 4" key="1">
    <citation type="submission" date="2019-09" db="EMBL/GenBank/DDBJ databases">
        <authorList>
            <person name="Li Y."/>
        </authorList>
    </citation>
    <scope>NUCLEOTIDE SEQUENCE [LARGE SCALE GENOMIC DNA]</scope>
    <source>
        <strain evidence="3 4">L3-3HA</strain>
    </source>
</reference>
<sequence>MRTYSPAPDPIDNALWRYVGFPANRGRELTLALKAGLSVDVLDNIHRWSEMSKSEILRITGINERNISRRKNADRTLSPEESERIARFVRVMDAAVQLFDGNKDDAYHWMRNPAKALGQVSPASLLSTESGALEVLDLIGRLEHGVFA</sequence>
<evidence type="ECO:0000259" key="1">
    <source>
        <dbReference type="Pfam" id="PF09722"/>
    </source>
</evidence>
<protein>
    <submittedName>
        <fullName evidence="3">DUF2384 domain-containing protein</fullName>
    </submittedName>
</protein>
<keyword evidence="4" id="KW-1185">Reference proteome</keyword>
<feature type="domain" description="Antitoxin Xre-like helix-turn-helix" evidence="2">
    <location>
        <begin position="32"/>
        <end position="90"/>
    </location>
</feature>
<dbReference type="InterPro" id="IPR046847">
    <property type="entry name" value="Xre-like_HTH"/>
</dbReference>
<gene>
    <name evidence="3" type="ORF">FJU30_10420</name>
</gene>
<name>A0A5J5G1K5_9GAMM</name>
<dbReference type="Pfam" id="PF20432">
    <property type="entry name" value="Xre-like-HTH"/>
    <property type="match status" value="1"/>
</dbReference>
<dbReference type="AlphaFoldDB" id="A0A5J5G1K5"/>
<dbReference type="InterPro" id="IPR011979">
    <property type="entry name" value="Antitox_Xre"/>
</dbReference>
<proteinExistence type="predicted"/>
<accession>A0A5J5G1K5</accession>
<evidence type="ECO:0000259" key="2">
    <source>
        <dbReference type="Pfam" id="PF20432"/>
    </source>
</evidence>
<dbReference type="Proteomes" id="UP000335415">
    <property type="component" value="Unassembled WGS sequence"/>
</dbReference>
<dbReference type="OrthoDB" id="8595277at2"/>
<evidence type="ECO:0000313" key="3">
    <source>
        <dbReference type="EMBL" id="KAA9000626.1"/>
    </source>
</evidence>
<dbReference type="InterPro" id="IPR024467">
    <property type="entry name" value="Xre/MbcA/ParS-like_toxin-bd"/>
</dbReference>
<feature type="domain" description="Antitoxin Xre/MbcA/ParS-like toxin-binding" evidence="1">
    <location>
        <begin position="94"/>
        <end position="145"/>
    </location>
</feature>
<comment type="caution">
    <text evidence="3">The sequence shown here is derived from an EMBL/GenBank/DDBJ whole genome shotgun (WGS) entry which is preliminary data.</text>
</comment>
<dbReference type="Pfam" id="PF09722">
    <property type="entry name" value="Xre_MbcA_ParS_C"/>
    <property type="match status" value="1"/>
</dbReference>
<dbReference type="EMBL" id="VYKJ01000004">
    <property type="protein sequence ID" value="KAA9000626.1"/>
    <property type="molecule type" value="Genomic_DNA"/>
</dbReference>
<dbReference type="NCBIfam" id="TIGR02293">
    <property type="entry name" value="TAS_TIGR02293"/>
    <property type="match status" value="1"/>
</dbReference>
<organism evidence="3 4">
    <name type="scientific">Affinibrenneria salicis</name>
    <dbReference type="NCBI Taxonomy" id="2590031"/>
    <lineage>
        <taxon>Bacteria</taxon>
        <taxon>Pseudomonadati</taxon>
        <taxon>Pseudomonadota</taxon>
        <taxon>Gammaproteobacteria</taxon>
        <taxon>Enterobacterales</taxon>
        <taxon>Pectobacteriaceae</taxon>
        <taxon>Affinibrenneria</taxon>
    </lineage>
</organism>
<dbReference type="GO" id="GO:0003677">
    <property type="term" value="F:DNA binding"/>
    <property type="evidence" value="ECO:0007669"/>
    <property type="project" value="InterPro"/>
</dbReference>
<evidence type="ECO:0000313" key="4">
    <source>
        <dbReference type="Proteomes" id="UP000335415"/>
    </source>
</evidence>
<dbReference type="RefSeq" id="WP_150434894.1">
    <property type="nucleotide sequence ID" value="NZ_VYKJ01000004.1"/>
</dbReference>